<gene>
    <name evidence="3" type="ORF">HAU20_00610</name>
    <name evidence="2" type="ORF">HAU43_00880</name>
</gene>
<comment type="caution">
    <text evidence="3">The sequence shown here is derived from an EMBL/GenBank/DDBJ whole genome shotgun (WGS) entry which is preliminary data.</text>
</comment>
<proteinExistence type="predicted"/>
<keyword evidence="4" id="KW-1185">Reference proteome</keyword>
<dbReference type="Proteomes" id="UP000728106">
    <property type="component" value="Unassembled WGS sequence"/>
</dbReference>
<evidence type="ECO:0000313" key="2">
    <source>
        <dbReference type="EMBL" id="MBJ7631670.1"/>
    </source>
</evidence>
<dbReference type="AlphaFoldDB" id="A0A4Z0RL70"/>
<dbReference type="RefSeq" id="WP_135386334.1">
    <property type="nucleotide sequence ID" value="NZ_CP120516.1"/>
</dbReference>
<organism evidence="3 4">
    <name type="scientific">Weissella confusa</name>
    <name type="common">Lactobacillus confusus</name>
    <dbReference type="NCBI Taxonomy" id="1583"/>
    <lineage>
        <taxon>Bacteria</taxon>
        <taxon>Bacillati</taxon>
        <taxon>Bacillota</taxon>
        <taxon>Bacilli</taxon>
        <taxon>Lactobacillales</taxon>
        <taxon>Lactobacillaceae</taxon>
        <taxon>Weissella</taxon>
    </lineage>
</organism>
<name>A0A4Z0RL70_WEICO</name>
<sequence length="80" mass="9502">MNDPRDTPWSSEDIRRLLILNDQGLRKRDMVFYLLRTENAIRAKLWRIRRDEKRKRELFEMDGDDHDANDASRGGAVQGT</sequence>
<dbReference type="Proteomes" id="UP000808038">
    <property type="component" value="Unassembled WGS sequence"/>
</dbReference>
<evidence type="ECO:0000313" key="4">
    <source>
        <dbReference type="Proteomes" id="UP000728106"/>
    </source>
</evidence>
<evidence type="ECO:0000256" key="1">
    <source>
        <dbReference type="SAM" id="MobiDB-lite"/>
    </source>
</evidence>
<reference evidence="3 4" key="2">
    <citation type="journal article" date="2021" name="Int. J. Food Microbiol.">
        <title>Safety demonstration of a microbial species for use in the food chain: Weissella confusa.</title>
        <authorList>
            <person name="Bourdichon F."/>
            <person name="Patrone V."/>
            <person name="Fontana A."/>
            <person name="Milani G."/>
            <person name="Morelli L."/>
        </authorList>
    </citation>
    <scope>NUCLEOTIDE SEQUENCE [LARGE SCALE GENOMIC DNA]</scope>
    <source>
        <strain evidence="2">CCUG 30943</strain>
        <strain evidence="3 4">CCUG 43002</strain>
    </source>
</reference>
<protein>
    <submittedName>
        <fullName evidence="3">Uncharacterized protein</fullName>
    </submittedName>
</protein>
<dbReference type="EMBL" id="JAAOCX010000001">
    <property type="protein sequence ID" value="MBJ7631670.1"/>
    <property type="molecule type" value="Genomic_DNA"/>
</dbReference>
<dbReference type="EMBL" id="JAAOCP010000001">
    <property type="protein sequence ID" value="MBJ7637923.1"/>
    <property type="molecule type" value="Genomic_DNA"/>
</dbReference>
<evidence type="ECO:0000313" key="3">
    <source>
        <dbReference type="EMBL" id="MBJ7637923.1"/>
    </source>
</evidence>
<reference evidence="3" key="1">
    <citation type="submission" date="2020-02" db="EMBL/GenBank/DDBJ databases">
        <authorList>
            <person name="Fontana A."/>
            <person name="Patrone V."/>
            <person name="Morelli L."/>
        </authorList>
    </citation>
    <scope>NUCLEOTIDE SEQUENCE</scope>
    <source>
        <strain evidence="2">CCUG 30943</strain>
        <strain evidence="3">CCUG 43002</strain>
    </source>
</reference>
<accession>A0A4Z0RL70</accession>
<feature type="region of interest" description="Disordered" evidence="1">
    <location>
        <begin position="58"/>
        <end position="80"/>
    </location>
</feature>